<dbReference type="EMBL" id="JAGILA010000002">
    <property type="protein sequence ID" value="MBP2235215.1"/>
    <property type="molecule type" value="Genomic_DNA"/>
</dbReference>
<dbReference type="RefSeq" id="WP_328243343.1">
    <property type="nucleotide sequence ID" value="NZ_JAGILA010000002.1"/>
</dbReference>
<organism evidence="1 2">
    <name type="scientific">Sinorhizobium kostiense</name>
    <dbReference type="NCBI Taxonomy" id="76747"/>
    <lineage>
        <taxon>Bacteria</taxon>
        <taxon>Pseudomonadati</taxon>
        <taxon>Pseudomonadota</taxon>
        <taxon>Alphaproteobacteria</taxon>
        <taxon>Hyphomicrobiales</taxon>
        <taxon>Rhizobiaceae</taxon>
        <taxon>Sinorhizobium/Ensifer group</taxon>
        <taxon>Sinorhizobium</taxon>
    </lineage>
</organism>
<evidence type="ECO:0000313" key="2">
    <source>
        <dbReference type="Proteomes" id="UP000730739"/>
    </source>
</evidence>
<proteinExistence type="predicted"/>
<keyword evidence="2" id="KW-1185">Reference proteome</keyword>
<evidence type="ECO:0000313" key="1">
    <source>
        <dbReference type="EMBL" id="MBP2235215.1"/>
    </source>
</evidence>
<accession>A0ABS4QYW8</accession>
<name>A0ABS4QYW8_9HYPH</name>
<protein>
    <submittedName>
        <fullName evidence="1">Uncharacterized protein</fullName>
    </submittedName>
</protein>
<gene>
    <name evidence="1" type="ORF">J2Z31_001707</name>
</gene>
<sequence>MSAHQRFIAENYAGGRFDDRLKCVLDDELGKRDDLIVAEAAMDECFCMDGGHAGLRNGVARTGRSIEKDRQRSLSPM</sequence>
<reference evidence="1 2" key="1">
    <citation type="submission" date="2021-03" db="EMBL/GenBank/DDBJ databases">
        <title>Genomic Encyclopedia of Type Strains, Phase IV (KMG-IV): sequencing the most valuable type-strain genomes for metagenomic binning, comparative biology and taxonomic classification.</title>
        <authorList>
            <person name="Goeker M."/>
        </authorList>
    </citation>
    <scope>NUCLEOTIDE SEQUENCE [LARGE SCALE GENOMIC DNA]</scope>
    <source>
        <strain evidence="1 2">DSM 13372</strain>
    </source>
</reference>
<dbReference type="Proteomes" id="UP000730739">
    <property type="component" value="Unassembled WGS sequence"/>
</dbReference>
<comment type="caution">
    <text evidence="1">The sequence shown here is derived from an EMBL/GenBank/DDBJ whole genome shotgun (WGS) entry which is preliminary data.</text>
</comment>